<protein>
    <submittedName>
        <fullName evidence="2">Uncharacterized protein</fullName>
    </submittedName>
</protein>
<evidence type="ECO:0000256" key="1">
    <source>
        <dbReference type="SAM" id="Phobius"/>
    </source>
</evidence>
<dbReference type="AlphaFoldDB" id="A0A2W5K096"/>
<reference evidence="2 3" key="1">
    <citation type="submission" date="2017-08" db="EMBL/GenBank/DDBJ databases">
        <title>Infants hospitalized years apart are colonized by the same room-sourced microbial strains.</title>
        <authorList>
            <person name="Brooks B."/>
            <person name="Olm M.R."/>
            <person name="Firek B.A."/>
            <person name="Baker R."/>
            <person name="Thomas B.C."/>
            <person name="Morowitz M.J."/>
            <person name="Banfield J.F."/>
        </authorList>
    </citation>
    <scope>NUCLEOTIDE SEQUENCE [LARGE SCALE GENOMIC DNA]</scope>
    <source>
        <strain evidence="2">S2_006_000_R1_57</strain>
    </source>
</reference>
<keyword evidence="1" id="KW-0812">Transmembrane</keyword>
<keyword evidence="1" id="KW-0472">Membrane</keyword>
<sequence length="91" mass="10366">MQYHLVRNQAVLLLPIMVQLHMGVEDTRLVSHPTVIWVAKTTILLTPGSLTVAVVVLRIQTRVNRLLWGILLPILEKGKGFRVFQRSAMRI</sequence>
<name>A0A2W5K096_9ACTN</name>
<accession>A0A2W5K096</accession>
<comment type="caution">
    <text evidence="2">The sequence shown here is derived from an EMBL/GenBank/DDBJ whole genome shotgun (WGS) entry which is preliminary data.</text>
</comment>
<gene>
    <name evidence="2" type="ORF">DI579_07020</name>
</gene>
<dbReference type="EMBL" id="QFOZ01000014">
    <property type="protein sequence ID" value="PZP88246.1"/>
    <property type="molecule type" value="Genomic_DNA"/>
</dbReference>
<feature type="transmembrane region" description="Helical" evidence="1">
    <location>
        <begin position="35"/>
        <end position="57"/>
    </location>
</feature>
<evidence type="ECO:0000313" key="3">
    <source>
        <dbReference type="Proteomes" id="UP000248606"/>
    </source>
</evidence>
<dbReference type="Proteomes" id="UP000248606">
    <property type="component" value="Unassembled WGS sequence"/>
</dbReference>
<organism evidence="2 3">
    <name type="scientific">Lawsonella clevelandensis</name>
    <dbReference type="NCBI Taxonomy" id="1528099"/>
    <lineage>
        <taxon>Bacteria</taxon>
        <taxon>Bacillati</taxon>
        <taxon>Actinomycetota</taxon>
        <taxon>Actinomycetes</taxon>
        <taxon>Mycobacteriales</taxon>
        <taxon>Lawsonellaceae</taxon>
        <taxon>Lawsonella</taxon>
    </lineage>
</organism>
<proteinExistence type="predicted"/>
<evidence type="ECO:0000313" key="2">
    <source>
        <dbReference type="EMBL" id="PZP88246.1"/>
    </source>
</evidence>
<keyword evidence="1" id="KW-1133">Transmembrane helix</keyword>